<name>A0A9Q3H3W9_9BASI</name>
<reference evidence="1" key="1">
    <citation type="submission" date="2021-03" db="EMBL/GenBank/DDBJ databases">
        <title>Draft genome sequence of rust myrtle Austropuccinia psidii MF-1, a brazilian biotype.</title>
        <authorList>
            <person name="Quecine M.C."/>
            <person name="Pachon D.M.R."/>
            <person name="Bonatelli M.L."/>
            <person name="Correr F.H."/>
            <person name="Franceschini L.M."/>
            <person name="Leite T.F."/>
            <person name="Margarido G.R.A."/>
            <person name="Almeida C.A."/>
            <person name="Ferrarezi J.A."/>
            <person name="Labate C.A."/>
        </authorList>
    </citation>
    <scope>NUCLEOTIDE SEQUENCE</scope>
    <source>
        <strain evidence="1">MF-1</strain>
    </source>
</reference>
<dbReference type="EMBL" id="AVOT02010434">
    <property type="protein sequence ID" value="MBW0490152.1"/>
    <property type="molecule type" value="Genomic_DNA"/>
</dbReference>
<dbReference type="OrthoDB" id="3259198at2759"/>
<evidence type="ECO:0000313" key="2">
    <source>
        <dbReference type="Proteomes" id="UP000765509"/>
    </source>
</evidence>
<protein>
    <submittedName>
        <fullName evidence="1">Uncharacterized protein</fullName>
    </submittedName>
</protein>
<dbReference type="Proteomes" id="UP000765509">
    <property type="component" value="Unassembled WGS sequence"/>
</dbReference>
<keyword evidence="2" id="KW-1185">Reference proteome</keyword>
<gene>
    <name evidence="1" type="ORF">O181_029867</name>
</gene>
<accession>A0A9Q3H3W9</accession>
<organism evidence="1 2">
    <name type="scientific">Austropuccinia psidii MF-1</name>
    <dbReference type="NCBI Taxonomy" id="1389203"/>
    <lineage>
        <taxon>Eukaryota</taxon>
        <taxon>Fungi</taxon>
        <taxon>Dikarya</taxon>
        <taxon>Basidiomycota</taxon>
        <taxon>Pucciniomycotina</taxon>
        <taxon>Pucciniomycetes</taxon>
        <taxon>Pucciniales</taxon>
        <taxon>Sphaerophragmiaceae</taxon>
        <taxon>Austropuccinia</taxon>
    </lineage>
</organism>
<comment type="caution">
    <text evidence="1">The sequence shown here is derived from an EMBL/GenBank/DDBJ whole genome shotgun (WGS) entry which is preliminary data.</text>
</comment>
<proteinExistence type="predicted"/>
<evidence type="ECO:0000313" key="1">
    <source>
        <dbReference type="EMBL" id="MBW0490152.1"/>
    </source>
</evidence>
<dbReference type="AlphaFoldDB" id="A0A9Q3H3W9"/>
<sequence>MIKALYSITGDNVANDVTMITILQPKFVGIGIRWPKEERFHHCACHVINLVAKEILAHMGELTDEDYQFFDYYLGVRQAPIEDSDEDA</sequence>